<sequence length="104" mass="11374">MGENYAVGLNHIRDINVGVREASIVDKGHDLEFGGRNVKKSMGIVAKSIEPRTSYCLFSGQVKQLLSQLNASYKMMELDRESVIAKHRQGKLVALLTEAGALAT</sequence>
<gene>
    <name evidence="1" type="ORF">A4U43_C10F19260</name>
</gene>
<dbReference type="Gramene" id="ONK57357">
    <property type="protein sequence ID" value="ONK57357"/>
    <property type="gene ID" value="A4U43_C10F19260"/>
</dbReference>
<organism evidence="1 2">
    <name type="scientific">Asparagus officinalis</name>
    <name type="common">Garden asparagus</name>
    <dbReference type="NCBI Taxonomy" id="4686"/>
    <lineage>
        <taxon>Eukaryota</taxon>
        <taxon>Viridiplantae</taxon>
        <taxon>Streptophyta</taxon>
        <taxon>Embryophyta</taxon>
        <taxon>Tracheophyta</taxon>
        <taxon>Spermatophyta</taxon>
        <taxon>Magnoliopsida</taxon>
        <taxon>Liliopsida</taxon>
        <taxon>Asparagales</taxon>
        <taxon>Asparagaceae</taxon>
        <taxon>Asparagoideae</taxon>
        <taxon>Asparagus</taxon>
    </lineage>
</organism>
<protein>
    <submittedName>
        <fullName evidence="1">Uncharacterized protein</fullName>
    </submittedName>
</protein>
<keyword evidence="2" id="KW-1185">Reference proteome</keyword>
<dbReference type="EMBL" id="CM007390">
    <property type="protein sequence ID" value="ONK57357.1"/>
    <property type="molecule type" value="Genomic_DNA"/>
</dbReference>
<proteinExistence type="predicted"/>
<reference evidence="2" key="1">
    <citation type="journal article" date="2017" name="Nat. Commun.">
        <title>The asparagus genome sheds light on the origin and evolution of a young Y chromosome.</title>
        <authorList>
            <person name="Harkess A."/>
            <person name="Zhou J."/>
            <person name="Xu C."/>
            <person name="Bowers J.E."/>
            <person name="Van der Hulst R."/>
            <person name="Ayyampalayam S."/>
            <person name="Mercati F."/>
            <person name="Riccardi P."/>
            <person name="McKain M.R."/>
            <person name="Kakrana A."/>
            <person name="Tang H."/>
            <person name="Ray J."/>
            <person name="Groenendijk J."/>
            <person name="Arikit S."/>
            <person name="Mathioni S.M."/>
            <person name="Nakano M."/>
            <person name="Shan H."/>
            <person name="Telgmann-Rauber A."/>
            <person name="Kanno A."/>
            <person name="Yue Z."/>
            <person name="Chen H."/>
            <person name="Li W."/>
            <person name="Chen Y."/>
            <person name="Xu X."/>
            <person name="Zhang Y."/>
            <person name="Luo S."/>
            <person name="Chen H."/>
            <person name="Gao J."/>
            <person name="Mao Z."/>
            <person name="Pires J.C."/>
            <person name="Luo M."/>
            <person name="Kudrna D."/>
            <person name="Wing R.A."/>
            <person name="Meyers B.C."/>
            <person name="Yi K."/>
            <person name="Kong H."/>
            <person name="Lavrijsen P."/>
            <person name="Sunseri F."/>
            <person name="Falavigna A."/>
            <person name="Ye Y."/>
            <person name="Leebens-Mack J.H."/>
            <person name="Chen G."/>
        </authorList>
    </citation>
    <scope>NUCLEOTIDE SEQUENCE [LARGE SCALE GENOMIC DNA]</scope>
    <source>
        <strain evidence="2">cv. DH0086</strain>
    </source>
</reference>
<dbReference type="Proteomes" id="UP000243459">
    <property type="component" value="Chromosome 10"/>
</dbReference>
<dbReference type="AlphaFoldDB" id="A0A5P1E7B2"/>
<evidence type="ECO:0000313" key="1">
    <source>
        <dbReference type="EMBL" id="ONK57357.1"/>
    </source>
</evidence>
<evidence type="ECO:0000313" key="2">
    <source>
        <dbReference type="Proteomes" id="UP000243459"/>
    </source>
</evidence>
<accession>A0A5P1E7B2</accession>
<name>A0A5P1E7B2_ASPOF</name>